<dbReference type="RefSeq" id="WP_062116999.1">
    <property type="nucleotide sequence ID" value="NZ_CP013236.1"/>
</dbReference>
<dbReference type="EMBL" id="CP013236">
    <property type="protein sequence ID" value="AMP15671.1"/>
    <property type="molecule type" value="Genomic_DNA"/>
</dbReference>
<reference evidence="1 2" key="1">
    <citation type="submission" date="2015-11" db="EMBL/GenBank/DDBJ databases">
        <title>Exploring the genomic traits of fungus-feeding bacterial genus Collimonas.</title>
        <authorList>
            <person name="Song C."/>
            <person name="Schmidt R."/>
            <person name="de Jager V."/>
            <person name="Krzyzanowska D."/>
            <person name="Jongedijk E."/>
            <person name="Cankar K."/>
            <person name="Beekwilder J."/>
            <person name="van Veen A."/>
            <person name="de Boer W."/>
            <person name="van Veen J.A."/>
            <person name="Garbeva P."/>
        </authorList>
    </citation>
    <scope>NUCLEOTIDE SEQUENCE [LARGE SCALE GENOMIC DNA]</scope>
    <source>
        <strain evidence="1 2">Ter291</strain>
    </source>
</reference>
<evidence type="ECO:0000313" key="2">
    <source>
        <dbReference type="Proteomes" id="UP000074914"/>
    </source>
</evidence>
<name>A0ABM5Z9V4_9BURK</name>
<proteinExistence type="predicted"/>
<organism evidence="1 2">
    <name type="scientific">Collimonas pratensis</name>
    <dbReference type="NCBI Taxonomy" id="279113"/>
    <lineage>
        <taxon>Bacteria</taxon>
        <taxon>Pseudomonadati</taxon>
        <taxon>Pseudomonadota</taxon>
        <taxon>Betaproteobacteria</taxon>
        <taxon>Burkholderiales</taxon>
        <taxon>Oxalobacteraceae</taxon>
        <taxon>Collimonas</taxon>
    </lineage>
</organism>
<keyword evidence="2" id="KW-1185">Reference proteome</keyword>
<dbReference type="Gene3D" id="3.10.129.10">
    <property type="entry name" value="Hotdog Thioesterase"/>
    <property type="match status" value="1"/>
</dbReference>
<dbReference type="InterPro" id="IPR051490">
    <property type="entry name" value="THEM6_lcsJ_thioesterase"/>
</dbReference>
<dbReference type="PANTHER" id="PTHR12475:SF4">
    <property type="entry name" value="PROTEIN THEM6"/>
    <property type="match status" value="1"/>
</dbReference>
<dbReference type="InterPro" id="IPR029069">
    <property type="entry name" value="HotDog_dom_sf"/>
</dbReference>
<protein>
    <submittedName>
        <fullName evidence="1">Thioesterase-like superfamily protein</fullName>
    </submittedName>
</protein>
<sequence length="159" mass="17859">MNLFLRLFYILIASFFRPRLAIDNAVSDIQLMTFPNDLDINLHVNNGRYLTLCDLNRVDLFIRTGLARVMIKQGWMPIVAEHTMVYRKSLGAFRKFQAKLEVTHWDEKYFFMQHCFSVNGKIIAEGTSKGVVKGKQGVVPPATVVAAVLAANGGAPLTN</sequence>
<dbReference type="CDD" id="cd00586">
    <property type="entry name" value="4HBT"/>
    <property type="match status" value="1"/>
</dbReference>
<dbReference type="Pfam" id="PF13279">
    <property type="entry name" value="4HBT_2"/>
    <property type="match status" value="1"/>
</dbReference>
<gene>
    <name evidence="1" type="ORF">CPter291_3436</name>
</gene>
<dbReference type="PANTHER" id="PTHR12475">
    <property type="match status" value="1"/>
</dbReference>
<evidence type="ECO:0000313" key="1">
    <source>
        <dbReference type="EMBL" id="AMP15671.1"/>
    </source>
</evidence>
<dbReference type="Proteomes" id="UP000074914">
    <property type="component" value="Chromosome"/>
</dbReference>
<dbReference type="SUPFAM" id="SSF54637">
    <property type="entry name" value="Thioesterase/thiol ester dehydrase-isomerase"/>
    <property type="match status" value="1"/>
</dbReference>
<accession>A0ABM5Z9V4</accession>